<reference evidence="6 7" key="1">
    <citation type="submission" date="2020-03" db="EMBL/GenBank/DDBJ databases">
        <title>Genomic Encyclopedia of Type Strains, Phase IV (KMG-IV): sequencing the most valuable type-strain genomes for metagenomic binning, comparative biology and taxonomic classification.</title>
        <authorList>
            <person name="Goeker M."/>
        </authorList>
    </citation>
    <scope>NUCLEOTIDE SEQUENCE [LARGE SCALE GENOMIC DNA]</scope>
    <source>
        <strain evidence="6 7">DSM 22753</strain>
    </source>
</reference>
<keyword evidence="3" id="KW-0998">Cell outer membrane</keyword>
<dbReference type="Gene3D" id="2.40.170.20">
    <property type="entry name" value="TonB-dependent receptor, beta-barrel domain"/>
    <property type="match status" value="1"/>
</dbReference>
<dbReference type="Proteomes" id="UP000788153">
    <property type="component" value="Unassembled WGS sequence"/>
</dbReference>
<comment type="subcellular location">
    <subcellularLocation>
        <location evidence="1">Cell outer membrane</location>
    </subcellularLocation>
</comment>
<feature type="signal peptide" evidence="5">
    <location>
        <begin position="1"/>
        <end position="22"/>
    </location>
</feature>
<dbReference type="RefSeq" id="WP_208402855.1">
    <property type="nucleotide sequence ID" value="NZ_BAAAEV010000001.1"/>
</dbReference>
<keyword evidence="2" id="KW-0472">Membrane</keyword>
<feature type="region of interest" description="Disordered" evidence="4">
    <location>
        <begin position="23"/>
        <end position="42"/>
    </location>
</feature>
<gene>
    <name evidence="6" type="ORF">FHT01_001547</name>
</gene>
<dbReference type="SUPFAM" id="SSF56935">
    <property type="entry name" value="Porins"/>
    <property type="match status" value="1"/>
</dbReference>
<feature type="compositionally biased region" description="Basic and acidic residues" evidence="4">
    <location>
        <begin position="602"/>
        <end position="626"/>
    </location>
</feature>
<feature type="compositionally biased region" description="Gly residues" evidence="4">
    <location>
        <begin position="662"/>
        <end position="681"/>
    </location>
</feature>
<evidence type="ECO:0000313" key="7">
    <source>
        <dbReference type="Proteomes" id="UP000788153"/>
    </source>
</evidence>
<dbReference type="EMBL" id="JAASQP010000001">
    <property type="protein sequence ID" value="NIJ24005.1"/>
    <property type="molecule type" value="Genomic_DNA"/>
</dbReference>
<keyword evidence="7" id="KW-1185">Reference proteome</keyword>
<dbReference type="Gene3D" id="2.170.130.10">
    <property type="entry name" value="TonB-dependent receptor, plug domain"/>
    <property type="match status" value="1"/>
</dbReference>
<dbReference type="InterPro" id="IPR036942">
    <property type="entry name" value="Beta-barrel_TonB_sf"/>
</dbReference>
<evidence type="ECO:0000313" key="6">
    <source>
        <dbReference type="EMBL" id="NIJ24005.1"/>
    </source>
</evidence>
<sequence length="843" mass="90407">MVRRISSWAILLATAAPGAAWAQEVSPAATQPPAQESPVEDDPMMDEVYGEEIVVTGSRPRGSVVGDIPPEQTLNPADIRAYGVNSIDELLTELGPQLGSGRGRGGEAPVVLLSGRRISGFREIRSIPTEAIERVEILPEEVALSYGYPATQRVVNIVLRERFRAITAELEGTVPTAGGTSDLEAEANILRLTPDGRSTFEIEATRQSLLLESERDIIRDDAETGDPRFRSLRGESEGIELDGTIARTLFGDVATSFNVGVDANDSRSLLGLPELSPDATDPLTRTTSTRNLTLNASANGDVADWRWTLTGNYDRNQTNTQTDRTLDAAGPRSYDTARSINNVGRIEGILNGDIVALPAGDISTTIKLGGRTTQLDGVSLRRGTIQETGLGRDSANGQISIDVPIADRGREVLAPIGDLSFNANAAIDQLSDFGTLTTLGYGLNWSPITEIRFIVSATHEEGAPSTGQVGDPVIATPNVRVFDFLTGETVEITRIDGGSANLLADSRTVWKLGMNARPFADIDLNLRADYINEAIDNPIASFPTATAEIEAAFPERFVRDGNGRLVSIDNRPVNFLKSERQELRWGFNLSLPIKGTLQKRAEDVREAGGDPRSVLREAFGRPDRAARRAARANQPGALPAEGAATPEGQAAAAPAPQPGGARRFGGGRRGGGGGRFGGGGNGGGRFQFSAFHTWRLQETIQIREGLPELDLLGGSATGSRGGQPRHQVQVRTGITKDGFGLRLNGDWQSATQVDAGPGGSGEALFFSDQTTFDLRLFANLGAMPSLVRNHRWLRGTRVTLRADNLFDTRLRVTDASGATPLGYQADLLDPIGRTVRLELRKLF</sequence>
<protein>
    <recommendedName>
        <fullName evidence="8">TonB-dependent receptor</fullName>
    </recommendedName>
</protein>
<evidence type="ECO:0000256" key="5">
    <source>
        <dbReference type="SAM" id="SignalP"/>
    </source>
</evidence>
<keyword evidence="5" id="KW-0732">Signal</keyword>
<evidence type="ECO:0000256" key="2">
    <source>
        <dbReference type="ARBA" id="ARBA00023136"/>
    </source>
</evidence>
<evidence type="ECO:0000256" key="4">
    <source>
        <dbReference type="SAM" id="MobiDB-lite"/>
    </source>
</evidence>
<evidence type="ECO:0000256" key="1">
    <source>
        <dbReference type="ARBA" id="ARBA00004442"/>
    </source>
</evidence>
<feature type="chain" id="PRO_5047307989" description="TonB-dependent receptor" evidence="5">
    <location>
        <begin position="23"/>
        <end position="843"/>
    </location>
</feature>
<evidence type="ECO:0008006" key="8">
    <source>
        <dbReference type="Google" id="ProtNLM"/>
    </source>
</evidence>
<proteinExistence type="predicted"/>
<feature type="compositionally biased region" description="Low complexity" evidence="4">
    <location>
        <begin position="639"/>
        <end position="661"/>
    </location>
</feature>
<accession>A0ABX0U0A5</accession>
<comment type="caution">
    <text evidence="6">The sequence shown here is derived from an EMBL/GenBank/DDBJ whole genome shotgun (WGS) entry which is preliminary data.</text>
</comment>
<dbReference type="InterPro" id="IPR037066">
    <property type="entry name" value="Plug_dom_sf"/>
</dbReference>
<dbReference type="PANTHER" id="PTHR47234">
    <property type="match status" value="1"/>
</dbReference>
<dbReference type="PANTHER" id="PTHR47234:SF3">
    <property type="entry name" value="SECRETIN_TONB SHORT N-TERMINAL DOMAIN-CONTAINING PROTEIN"/>
    <property type="match status" value="1"/>
</dbReference>
<feature type="region of interest" description="Disordered" evidence="4">
    <location>
        <begin position="602"/>
        <end position="681"/>
    </location>
</feature>
<organism evidence="6 7">
    <name type="scientific">Sphingomonas japonica</name>
    <dbReference type="NCBI Taxonomy" id="511662"/>
    <lineage>
        <taxon>Bacteria</taxon>
        <taxon>Pseudomonadati</taxon>
        <taxon>Pseudomonadota</taxon>
        <taxon>Alphaproteobacteria</taxon>
        <taxon>Sphingomonadales</taxon>
        <taxon>Sphingomonadaceae</taxon>
        <taxon>Sphingomonas</taxon>
    </lineage>
</organism>
<evidence type="ECO:0000256" key="3">
    <source>
        <dbReference type="ARBA" id="ARBA00023237"/>
    </source>
</evidence>
<name>A0ABX0U0A5_9SPHN</name>